<comment type="caution">
    <text evidence="6">The sequence shown here is derived from an EMBL/GenBank/DDBJ whole genome shotgun (WGS) entry which is preliminary data.</text>
</comment>
<dbReference type="InterPro" id="IPR050707">
    <property type="entry name" value="HTH_MetabolicPath_Reg"/>
</dbReference>
<dbReference type="GO" id="GO:0003700">
    <property type="term" value="F:DNA-binding transcription factor activity"/>
    <property type="evidence" value="ECO:0007669"/>
    <property type="project" value="TreeGrafter"/>
</dbReference>
<dbReference type="Pfam" id="PF01614">
    <property type="entry name" value="IclR_C"/>
    <property type="match status" value="1"/>
</dbReference>
<evidence type="ECO:0000313" key="7">
    <source>
        <dbReference type="Proteomes" id="UP000001096"/>
    </source>
</evidence>
<dbReference type="AlphaFoldDB" id="K8PKT3"/>
<feature type="region of interest" description="Disordered" evidence="4">
    <location>
        <begin position="1"/>
        <end position="22"/>
    </location>
</feature>
<dbReference type="GO" id="GO:0045892">
    <property type="term" value="P:negative regulation of DNA-templated transcription"/>
    <property type="evidence" value="ECO:0007669"/>
    <property type="project" value="TreeGrafter"/>
</dbReference>
<dbReference type="Gene3D" id="1.10.10.10">
    <property type="entry name" value="Winged helix-like DNA-binding domain superfamily/Winged helix DNA-binding domain"/>
    <property type="match status" value="1"/>
</dbReference>
<keyword evidence="2" id="KW-0238">DNA-binding</keyword>
<evidence type="ECO:0000256" key="4">
    <source>
        <dbReference type="SAM" id="MobiDB-lite"/>
    </source>
</evidence>
<dbReference type="eggNOG" id="COG1414">
    <property type="taxonomic scope" value="Bacteria"/>
</dbReference>
<keyword evidence="3" id="KW-0804">Transcription</keyword>
<dbReference type="PATRIC" id="fig|883078.3.peg.479"/>
<organism evidence="6 7">
    <name type="scientific">Afipia broomeae ATCC 49717</name>
    <dbReference type="NCBI Taxonomy" id="883078"/>
    <lineage>
        <taxon>Bacteria</taxon>
        <taxon>Pseudomonadati</taxon>
        <taxon>Pseudomonadota</taxon>
        <taxon>Alphaproteobacteria</taxon>
        <taxon>Hyphomicrobiales</taxon>
        <taxon>Nitrobacteraceae</taxon>
        <taxon>Afipia</taxon>
    </lineage>
</organism>
<feature type="compositionally biased region" description="Basic and acidic residues" evidence="4">
    <location>
        <begin position="10"/>
        <end position="19"/>
    </location>
</feature>
<dbReference type="PROSITE" id="PS51078">
    <property type="entry name" value="ICLR_ED"/>
    <property type="match status" value="1"/>
</dbReference>
<reference evidence="6 7" key="1">
    <citation type="submission" date="2012-04" db="EMBL/GenBank/DDBJ databases">
        <title>The Genome Sequence of Afipia broomeae ATCC 49717.</title>
        <authorList>
            <consortium name="The Broad Institute Genome Sequencing Platform"/>
            <person name="Earl A."/>
            <person name="Ward D."/>
            <person name="Feldgarden M."/>
            <person name="Gevers D."/>
            <person name="Huys G."/>
            <person name="Walker B."/>
            <person name="Young S.K."/>
            <person name="Zeng Q."/>
            <person name="Gargeya S."/>
            <person name="Fitzgerald M."/>
            <person name="Haas B."/>
            <person name="Abouelleil A."/>
            <person name="Alvarado L."/>
            <person name="Arachchi H.M."/>
            <person name="Berlin A."/>
            <person name="Chapman S.B."/>
            <person name="Goldberg J."/>
            <person name="Griggs A."/>
            <person name="Gujja S."/>
            <person name="Hansen M."/>
            <person name="Howarth C."/>
            <person name="Imamovic A."/>
            <person name="Larimer J."/>
            <person name="McCowen C."/>
            <person name="Montmayeur A."/>
            <person name="Murphy C."/>
            <person name="Neiman D."/>
            <person name="Pearson M."/>
            <person name="Priest M."/>
            <person name="Roberts A."/>
            <person name="Saif S."/>
            <person name="Shea T."/>
            <person name="Sisk P."/>
            <person name="Sykes S."/>
            <person name="Wortman J."/>
            <person name="Nusbaum C."/>
            <person name="Birren B."/>
        </authorList>
    </citation>
    <scope>NUCLEOTIDE SEQUENCE [LARGE SCALE GENOMIC DNA]</scope>
    <source>
        <strain evidence="6 7">ATCC 49717</strain>
    </source>
</reference>
<dbReference type="PANTHER" id="PTHR30136:SF34">
    <property type="entry name" value="TRANSCRIPTIONAL REGULATOR"/>
    <property type="match status" value="1"/>
</dbReference>
<evidence type="ECO:0000256" key="1">
    <source>
        <dbReference type="ARBA" id="ARBA00023015"/>
    </source>
</evidence>
<dbReference type="PANTHER" id="PTHR30136">
    <property type="entry name" value="HELIX-TURN-HELIX TRANSCRIPTIONAL REGULATOR, ICLR FAMILY"/>
    <property type="match status" value="1"/>
</dbReference>
<dbReference type="Gene3D" id="3.30.450.40">
    <property type="match status" value="1"/>
</dbReference>
<dbReference type="EMBL" id="AGWX01000001">
    <property type="protein sequence ID" value="EKS41364.1"/>
    <property type="molecule type" value="Genomic_DNA"/>
</dbReference>
<dbReference type="InterPro" id="IPR005471">
    <property type="entry name" value="Tscrpt_reg_IclR_N"/>
</dbReference>
<dbReference type="InterPro" id="IPR036388">
    <property type="entry name" value="WH-like_DNA-bd_sf"/>
</dbReference>
<dbReference type="SUPFAM" id="SSF46785">
    <property type="entry name" value="Winged helix' DNA-binding domain"/>
    <property type="match status" value="1"/>
</dbReference>
<evidence type="ECO:0000259" key="5">
    <source>
        <dbReference type="PROSITE" id="PS51078"/>
    </source>
</evidence>
<gene>
    <name evidence="6" type="ORF">HMPREF9695_00456</name>
</gene>
<dbReference type="InterPro" id="IPR036390">
    <property type="entry name" value="WH_DNA-bd_sf"/>
</dbReference>
<feature type="domain" description="IclR-ED" evidence="5">
    <location>
        <begin position="82"/>
        <end position="266"/>
    </location>
</feature>
<dbReference type="InterPro" id="IPR029016">
    <property type="entry name" value="GAF-like_dom_sf"/>
</dbReference>
<keyword evidence="7" id="KW-1185">Reference proteome</keyword>
<dbReference type="InterPro" id="IPR014757">
    <property type="entry name" value="Tscrpt_reg_IclR_C"/>
</dbReference>
<dbReference type="SUPFAM" id="SSF55781">
    <property type="entry name" value="GAF domain-like"/>
    <property type="match status" value="1"/>
</dbReference>
<sequence length="276" mass="29705">MPVKRAVKRAKPESSRRPAEGMGGLAKGLAIIEALSSRGVQSAADAARAAQSTRAAARRCLLTLVALGYVERVGREFRPLPRLRNLGQPGGLRDRLIETSAEILAYGRDKLNESLSLAVLEGENVLFIARAEAEHIVSTGVRIGARLPAYCSATGRVLLGSLDDDDIHEIIDDKALVQRTPKTIVKPALILREIGGSRTTGFAISDEELELGMRSLAVPVHDADGKIVAALSVSAYSARVNRKVFSTQFLEVIRDCAAQLEERCFGKRTSPAVAKK</sequence>
<dbReference type="GO" id="GO:0003677">
    <property type="term" value="F:DNA binding"/>
    <property type="evidence" value="ECO:0007669"/>
    <property type="project" value="UniProtKB-KW"/>
</dbReference>
<accession>K8PKT3</accession>
<dbReference type="Pfam" id="PF09339">
    <property type="entry name" value="HTH_IclR"/>
    <property type="match status" value="1"/>
</dbReference>
<protein>
    <submittedName>
        <fullName evidence="6">PcaR/PcaU/PobR family beta-ketoadipate pathway transcriptional regulator</fullName>
    </submittedName>
</protein>
<dbReference type="Proteomes" id="UP000001096">
    <property type="component" value="Unassembled WGS sequence"/>
</dbReference>
<evidence type="ECO:0000256" key="2">
    <source>
        <dbReference type="ARBA" id="ARBA00023125"/>
    </source>
</evidence>
<dbReference type="HOGENOM" id="CLU_062618_0_1_5"/>
<keyword evidence="1" id="KW-0805">Transcription regulation</keyword>
<name>K8PKT3_9BRAD</name>
<proteinExistence type="predicted"/>
<evidence type="ECO:0000313" key="6">
    <source>
        <dbReference type="EMBL" id="EKS41364.1"/>
    </source>
</evidence>
<dbReference type="SMART" id="SM00346">
    <property type="entry name" value="HTH_ICLR"/>
    <property type="match status" value="1"/>
</dbReference>
<evidence type="ECO:0000256" key="3">
    <source>
        <dbReference type="ARBA" id="ARBA00023163"/>
    </source>
</evidence>